<evidence type="ECO:0008006" key="4">
    <source>
        <dbReference type="Google" id="ProtNLM"/>
    </source>
</evidence>
<evidence type="ECO:0000256" key="1">
    <source>
        <dbReference type="SAM" id="Phobius"/>
    </source>
</evidence>
<feature type="transmembrane region" description="Helical" evidence="1">
    <location>
        <begin position="84"/>
        <end position="102"/>
    </location>
</feature>
<feature type="transmembrane region" description="Helical" evidence="1">
    <location>
        <begin position="331"/>
        <end position="351"/>
    </location>
</feature>
<feature type="transmembrane region" description="Helical" evidence="1">
    <location>
        <begin position="308"/>
        <end position="325"/>
    </location>
</feature>
<keyword evidence="1" id="KW-0812">Transmembrane</keyword>
<feature type="transmembrane region" description="Helical" evidence="1">
    <location>
        <begin position="360"/>
        <end position="380"/>
    </location>
</feature>
<name>A0ABP9ZH69_9LACO</name>
<feature type="transmembrane region" description="Helical" evidence="1">
    <location>
        <begin position="216"/>
        <end position="243"/>
    </location>
</feature>
<keyword evidence="1" id="KW-1133">Transmembrane helix</keyword>
<feature type="transmembrane region" description="Helical" evidence="1">
    <location>
        <begin position="276"/>
        <end position="296"/>
    </location>
</feature>
<feature type="transmembrane region" description="Helical" evidence="1">
    <location>
        <begin position="141"/>
        <end position="158"/>
    </location>
</feature>
<accession>A0ABP9ZH69</accession>
<organism evidence="2 3">
    <name type="scientific">Apilactobacillus apinorum</name>
    <dbReference type="NCBI Taxonomy" id="1218495"/>
    <lineage>
        <taxon>Bacteria</taxon>
        <taxon>Bacillati</taxon>
        <taxon>Bacillota</taxon>
        <taxon>Bacilli</taxon>
        <taxon>Lactobacillales</taxon>
        <taxon>Lactobacillaceae</taxon>
        <taxon>Apilactobacillus</taxon>
    </lineage>
</organism>
<dbReference type="Proteomes" id="UP001438112">
    <property type="component" value="Unassembled WGS sequence"/>
</dbReference>
<proteinExistence type="predicted"/>
<gene>
    <name evidence="2" type="ORF">AP20H10_05040</name>
</gene>
<feature type="transmembrane region" description="Helical" evidence="1">
    <location>
        <begin position="12"/>
        <end position="33"/>
    </location>
</feature>
<keyword evidence="3" id="KW-1185">Reference proteome</keyword>
<keyword evidence="1" id="KW-0472">Membrane</keyword>
<comment type="caution">
    <text evidence="2">The sequence shown here is derived from an EMBL/GenBank/DDBJ whole genome shotgun (WGS) entry which is preliminary data.</text>
</comment>
<dbReference type="EMBL" id="BAABVV010000028">
    <property type="protein sequence ID" value="GAA6114141.1"/>
    <property type="molecule type" value="Genomic_DNA"/>
</dbReference>
<sequence>MQKIKQRLTPQNIFMLVISFVCMFFLTTASPFYEFNRSLDANTMYTVGKGLLHGLMPYKDLFDNRGPLIYLIHSVNAVFSYRSFTFIYIIESLLLFLDIAYINRILSFKLSRRTAMLCSFLFIPLAFSSRIFFYGDLPEEYAMTFVFILIYSCIKYNWFDMPRRYYIVNGAFVAILFWIKYSLIIPWVIFFVFVGIACLVTKRFKQLFIIILDALIGFLVVTIPILVLYLATGALKAMFYAYFYLNLTHYHVQDATLSYTLFKVMYPTFGFHHHLILIRTVYYIMIGLFIYSVVRYMESVEVHGGNKALLSFIVFLDIVLTYEAGGASFSYYLFACEPFIIFYLFVLGLLIDRYIADKKYLIWTLSGLALLGIFATNHNYRSSMFVAKPHQMYEVSFTKKINASKDKSILNYHALDLGIFTYTGTYSKDRFFIRNNLQYAPMAQYQRKYLHSLKYKFVVTKYYSDELLPKQDRKFLKKHYKLVAKNWYNYSSHRQGLVALYERK</sequence>
<evidence type="ECO:0000313" key="2">
    <source>
        <dbReference type="EMBL" id="GAA6114141.1"/>
    </source>
</evidence>
<evidence type="ECO:0000313" key="3">
    <source>
        <dbReference type="Proteomes" id="UP001438112"/>
    </source>
</evidence>
<reference evidence="2 3" key="1">
    <citation type="submission" date="2024-03" db="EMBL/GenBank/DDBJ databases">
        <title>Inconsistent identification of Apilactobacillus kunkeei-related strains obtained by well-developed overall genome related indices.</title>
        <authorList>
            <person name="Maeno S."/>
            <person name="Endo A."/>
        </authorList>
    </citation>
    <scope>NUCLEOTIDE SEQUENCE [LARGE SCALE GENOMIC DNA]</scope>
    <source>
        <strain evidence="2 3">20H-10</strain>
    </source>
</reference>
<dbReference type="RefSeq" id="WP_353317515.1">
    <property type="nucleotide sequence ID" value="NZ_BAABVV010000028.1"/>
</dbReference>
<feature type="transmembrane region" description="Helical" evidence="1">
    <location>
        <begin position="114"/>
        <end position="135"/>
    </location>
</feature>
<protein>
    <recommendedName>
        <fullName evidence="4">Teichoic acid polysaccharide glycosyl transferase</fullName>
    </recommendedName>
</protein>